<dbReference type="PANTHER" id="PTHR11440">
    <property type="entry name" value="LECITHIN-CHOLESTEROL ACYLTRANSFERASE-RELATED"/>
    <property type="match status" value="1"/>
</dbReference>
<dbReference type="GeneID" id="20219719"/>
<dbReference type="Pfam" id="PF02450">
    <property type="entry name" value="LCAT"/>
    <property type="match status" value="1"/>
</dbReference>
<dbReference type="AlphaFoldDB" id="F0Y4D4"/>
<dbReference type="InterPro" id="IPR029058">
    <property type="entry name" value="AB_hydrolase_fold"/>
</dbReference>
<dbReference type="InParanoid" id="F0Y4D4"/>
<dbReference type="KEGG" id="aaf:AURANDRAFT_23177"/>
<dbReference type="GO" id="GO:0008374">
    <property type="term" value="F:O-acyltransferase activity"/>
    <property type="evidence" value="ECO:0007669"/>
    <property type="project" value="InterPro"/>
</dbReference>
<dbReference type="InterPro" id="IPR003386">
    <property type="entry name" value="LACT/PDAT_acylTrfase"/>
</dbReference>
<feature type="non-terminal residue" evidence="1">
    <location>
        <position position="1"/>
    </location>
</feature>
<dbReference type="EMBL" id="GL833124">
    <property type="protein sequence ID" value="EGB10414.1"/>
    <property type="molecule type" value="Genomic_DNA"/>
</dbReference>
<evidence type="ECO:0000313" key="2">
    <source>
        <dbReference type="Proteomes" id="UP000002729"/>
    </source>
</evidence>
<name>F0Y4D4_AURAN</name>
<organism evidence="2">
    <name type="scientific">Aureococcus anophagefferens</name>
    <name type="common">Harmful bloom alga</name>
    <dbReference type="NCBI Taxonomy" id="44056"/>
    <lineage>
        <taxon>Eukaryota</taxon>
        <taxon>Sar</taxon>
        <taxon>Stramenopiles</taxon>
        <taxon>Ochrophyta</taxon>
        <taxon>Pelagophyceae</taxon>
        <taxon>Pelagomonadales</taxon>
        <taxon>Pelagomonadaceae</taxon>
        <taxon>Aureococcus</taxon>
    </lineage>
</organism>
<evidence type="ECO:0000313" key="1">
    <source>
        <dbReference type="EMBL" id="EGB10414.1"/>
    </source>
</evidence>
<dbReference type="SUPFAM" id="SSF53474">
    <property type="entry name" value="alpha/beta-Hydrolases"/>
    <property type="match status" value="1"/>
</dbReference>
<sequence length="509" mass="54788">RAAGDAPKHPLVLVPGIISCGLELWRPGACYGRGWFRERLWGGLGMARAAVKNISCWLDHISLNATTGLDRDGHEVRAALGWSGAEIFLLLRLNSRGIGYWLWAKILANAAEVGYDRSTMHMACYDWRLSFRNLERRDGYLSRLKAEVEVLARQRGEKAVVVGHSMGAALALFFFSWCEAGDPGWVDAHVHAFVSLGGSLLGAVGPLGAILSGEMKATAMLGKVNELIDSQMSFLNKTQQRDIYRSLGALGSLLPKGGDAVWGGDVEGAENAPAADDEALGVDAIRRGLVADLPRGASILDYDPAARRPRRTATGAGLWPWRGRPRAAAAAEKRLAAASENPLNAALPAAPKMTVYCLYGTGIDTERRYHYARRGPGRHAADLGTIDYERADSGVESGDGDGTVPLASLGYPCYGLWRDAALAPIYNPSNVRTVVREYPHDACPIWQDPRGGTKTSRHVEILGNYDVIRDILDVATGHEDTSDRVTSDLPNVSANITAGLRRVLGAGGS</sequence>
<evidence type="ECO:0008006" key="3">
    <source>
        <dbReference type="Google" id="ProtNLM"/>
    </source>
</evidence>
<protein>
    <recommendedName>
        <fullName evidence="3">Phospholipid:diacylglycerol acyltransferase</fullName>
    </recommendedName>
</protein>
<dbReference type="Gene3D" id="3.40.50.1820">
    <property type="entry name" value="alpha/beta hydrolase"/>
    <property type="match status" value="1"/>
</dbReference>
<proteinExistence type="predicted"/>
<dbReference type="OrthoDB" id="190846at2759"/>
<accession>F0Y4D4</accession>
<dbReference type="eggNOG" id="KOG2369">
    <property type="taxonomic scope" value="Eukaryota"/>
</dbReference>
<reference evidence="1 2" key="1">
    <citation type="journal article" date="2011" name="Proc. Natl. Acad. Sci. U.S.A.">
        <title>Niche of harmful alga Aureococcus anophagefferens revealed through ecogenomics.</title>
        <authorList>
            <person name="Gobler C.J."/>
            <person name="Berry D.L."/>
            <person name="Dyhrman S.T."/>
            <person name="Wilhelm S.W."/>
            <person name="Salamov A."/>
            <person name="Lobanov A.V."/>
            <person name="Zhang Y."/>
            <person name="Collier J.L."/>
            <person name="Wurch L.L."/>
            <person name="Kustka A.B."/>
            <person name="Dill B.D."/>
            <person name="Shah M."/>
            <person name="VerBerkmoes N.C."/>
            <person name="Kuo A."/>
            <person name="Terry A."/>
            <person name="Pangilinan J."/>
            <person name="Lindquist E.A."/>
            <person name="Lucas S."/>
            <person name="Paulsen I.T."/>
            <person name="Hattenrath-Lehmann T.K."/>
            <person name="Talmage S.C."/>
            <person name="Walker E.A."/>
            <person name="Koch F."/>
            <person name="Burson A.M."/>
            <person name="Marcoval M.A."/>
            <person name="Tang Y.Z."/>
            <person name="Lecleir G.R."/>
            <person name="Coyne K.J."/>
            <person name="Berg G.M."/>
            <person name="Bertrand E.M."/>
            <person name="Saito M.A."/>
            <person name="Gladyshev V.N."/>
            <person name="Grigoriev I.V."/>
        </authorList>
    </citation>
    <scope>NUCLEOTIDE SEQUENCE [LARGE SCALE GENOMIC DNA]</scope>
    <source>
        <strain evidence="2">CCMP 1984</strain>
    </source>
</reference>
<dbReference type="OMA" id="FYFLKWV"/>
<dbReference type="GO" id="GO:0006629">
    <property type="term" value="P:lipid metabolic process"/>
    <property type="evidence" value="ECO:0007669"/>
    <property type="project" value="InterPro"/>
</dbReference>
<dbReference type="RefSeq" id="XP_009035213.1">
    <property type="nucleotide sequence ID" value="XM_009036965.1"/>
</dbReference>
<dbReference type="Proteomes" id="UP000002729">
    <property type="component" value="Unassembled WGS sequence"/>
</dbReference>
<keyword evidence="2" id="KW-1185">Reference proteome</keyword>
<gene>
    <name evidence="1" type="ORF">AURANDRAFT_23177</name>
</gene>